<feature type="region of interest" description="Disordered" evidence="5">
    <location>
        <begin position="528"/>
        <end position="590"/>
    </location>
</feature>
<protein>
    <submittedName>
        <fullName evidence="6">Uncharacterized protein</fullName>
    </submittedName>
</protein>
<feature type="compositionally biased region" description="Basic and acidic residues" evidence="5">
    <location>
        <begin position="453"/>
        <end position="465"/>
    </location>
</feature>
<gene>
    <name evidence="6" type="ORF">MNOR_LOCUS14895</name>
</gene>
<evidence type="ECO:0000256" key="3">
    <source>
        <dbReference type="ARBA" id="ARBA00022552"/>
    </source>
</evidence>
<dbReference type="AlphaFoldDB" id="A0AAV2QS30"/>
<proteinExistence type="inferred from homology"/>
<comment type="similarity">
    <text evidence="2">Belongs to the RRP1 family.</text>
</comment>
<feature type="compositionally biased region" description="Low complexity" evidence="5">
    <location>
        <begin position="530"/>
        <end position="544"/>
    </location>
</feature>
<keyword evidence="4" id="KW-0539">Nucleus</keyword>
<dbReference type="Pfam" id="PF05997">
    <property type="entry name" value="Nop52"/>
    <property type="match status" value="1"/>
</dbReference>
<dbReference type="Proteomes" id="UP001497623">
    <property type="component" value="Unassembled WGS sequence"/>
</dbReference>
<comment type="subcellular location">
    <subcellularLocation>
        <location evidence="1">Nucleus</location>
    </subcellularLocation>
</comment>
<organism evidence="6 7">
    <name type="scientific">Meganyctiphanes norvegica</name>
    <name type="common">Northern krill</name>
    <name type="synonym">Thysanopoda norvegica</name>
    <dbReference type="NCBI Taxonomy" id="48144"/>
    <lineage>
        <taxon>Eukaryota</taxon>
        <taxon>Metazoa</taxon>
        <taxon>Ecdysozoa</taxon>
        <taxon>Arthropoda</taxon>
        <taxon>Crustacea</taxon>
        <taxon>Multicrustacea</taxon>
        <taxon>Malacostraca</taxon>
        <taxon>Eumalacostraca</taxon>
        <taxon>Eucarida</taxon>
        <taxon>Euphausiacea</taxon>
        <taxon>Euphausiidae</taxon>
        <taxon>Meganyctiphanes</taxon>
    </lineage>
</organism>
<feature type="compositionally biased region" description="Basic residues" evidence="5">
    <location>
        <begin position="573"/>
        <end position="583"/>
    </location>
</feature>
<keyword evidence="3" id="KW-0698">rRNA processing</keyword>
<evidence type="ECO:0000256" key="1">
    <source>
        <dbReference type="ARBA" id="ARBA00004123"/>
    </source>
</evidence>
<feature type="compositionally biased region" description="Basic residues" evidence="5">
    <location>
        <begin position="432"/>
        <end position="443"/>
    </location>
</feature>
<dbReference type="InterPro" id="IPR010301">
    <property type="entry name" value="RRP1"/>
</dbReference>
<evidence type="ECO:0000256" key="2">
    <source>
        <dbReference type="ARBA" id="ARBA00006374"/>
    </source>
</evidence>
<name>A0AAV2QS30_MEGNR</name>
<accession>A0AAV2QS30</accession>
<dbReference type="PANTHER" id="PTHR13026:SF0">
    <property type="entry name" value="RIBOSOMAL RNA PROCESSING 1B"/>
    <property type="match status" value="1"/>
</dbReference>
<dbReference type="EMBL" id="CAXKWB010009117">
    <property type="protein sequence ID" value="CAL4093540.1"/>
    <property type="molecule type" value="Genomic_DNA"/>
</dbReference>
<evidence type="ECO:0000313" key="7">
    <source>
        <dbReference type="Proteomes" id="UP001497623"/>
    </source>
</evidence>
<evidence type="ECO:0000256" key="5">
    <source>
        <dbReference type="SAM" id="MobiDB-lite"/>
    </source>
</evidence>
<dbReference type="PANTHER" id="PTHR13026">
    <property type="entry name" value="NNP-1 PROTEIN NOVEL NUCLEAR PROTEIN 1 NOP52"/>
    <property type="match status" value="1"/>
</dbReference>
<comment type="caution">
    <text evidence="6">The sequence shown here is derived from an EMBL/GenBank/DDBJ whole genome shotgun (WGS) entry which is preliminary data.</text>
</comment>
<keyword evidence="7" id="KW-1185">Reference proteome</keyword>
<feature type="region of interest" description="Disordered" evidence="5">
    <location>
        <begin position="346"/>
        <end position="400"/>
    </location>
</feature>
<sequence length="776" mass="88807">MSSVRNMQEILFAQRLADNDKKVRDRSLKKLRKYFAVKSSNGPGFTEDDMIKIWKGLFYCMYMSDKPLVQLVRKVLRYTFTHLLEQEWALEEVTAIAAILENIVLCPDDNLNRQPMGLKLHVCDIILEELAKIGGEALDNDVIVALLQPFLKVLAISTLETLTKKISNDIIRYLMKQSDLGIEAEEGEEEMEIEEDQQDENKELLAESLKDDNENQEDIGTLLPNGLTIASTGPLDPRAGGVDVCLPLLKPKWEALADALQALGSIEGVKQKNRDNLYKLVGELRDLAAGVYPFDVPEDNEDSDIEVPQEEMEQALDRLQKREERLHEKILKGKKWKKNQNKEKLNEDELDEVETEKSFVSESMKVEKKRKKRKNKKNFKPDAHTGVKKHKPNKEEVQLKEEVEARLKSIIPQVEMESTEFNDIAKVDIEKPKKKKNRKKKKYNGFDVTNISVEDKKDNDKDRNENVITSEETNTNEELGTELKQKKKKKKRNMDVSDMDGFVENKTKKVKKSKNYILNDRFKYEEKDNVNSSDFSVDSLSGTKGNKKNEKKESCIEATEIPKVSPTSEPNTKKTKKKKKKKKISTETQSTDISCSLIELIRKKKEEFKIGSDNNSEISNLAISNTFNETKPKKELVLNFASSKKDQQDPWSEPLKDGEIEVFIKSKKQIAKEKKKKKVLSSPVKKSSNGKRAIKINLKANQEHTVKQYERDVKKVPELTLPPAFPPSPGILKPSPSPILVRKKKSLKILNKIASSASPQLKKTKKKRMTASDFFY</sequence>
<evidence type="ECO:0000313" key="6">
    <source>
        <dbReference type="EMBL" id="CAL4093540.1"/>
    </source>
</evidence>
<feature type="compositionally biased region" description="Basic residues" evidence="5">
    <location>
        <begin position="367"/>
        <end position="378"/>
    </location>
</feature>
<feature type="region of interest" description="Disordered" evidence="5">
    <location>
        <begin position="426"/>
        <end position="505"/>
    </location>
</feature>
<feature type="compositionally biased region" description="Low complexity" evidence="5">
    <location>
        <begin position="466"/>
        <end position="478"/>
    </location>
</feature>
<dbReference type="GO" id="GO:0005634">
    <property type="term" value="C:nucleus"/>
    <property type="evidence" value="ECO:0007669"/>
    <property type="project" value="UniProtKB-SubCell"/>
</dbReference>
<dbReference type="GO" id="GO:0030688">
    <property type="term" value="C:preribosome, small subunit precursor"/>
    <property type="evidence" value="ECO:0007669"/>
    <property type="project" value="InterPro"/>
</dbReference>
<reference evidence="6 7" key="1">
    <citation type="submission" date="2024-05" db="EMBL/GenBank/DDBJ databases">
        <authorList>
            <person name="Wallberg A."/>
        </authorList>
    </citation>
    <scope>NUCLEOTIDE SEQUENCE [LARGE SCALE GENOMIC DNA]</scope>
</reference>
<evidence type="ECO:0000256" key="4">
    <source>
        <dbReference type="ARBA" id="ARBA00023242"/>
    </source>
</evidence>
<feature type="region of interest" description="Disordered" evidence="5">
    <location>
        <begin position="674"/>
        <end position="700"/>
    </location>
</feature>
<dbReference type="GO" id="GO:0006364">
    <property type="term" value="P:rRNA processing"/>
    <property type="evidence" value="ECO:0007669"/>
    <property type="project" value="UniProtKB-KW"/>
</dbReference>